<dbReference type="Gene3D" id="3.30.70.3290">
    <property type="match status" value="1"/>
</dbReference>
<dbReference type="InterPro" id="IPR049490">
    <property type="entry name" value="C883_1060-like_KR_N"/>
</dbReference>
<keyword evidence="4" id="KW-0511">Multifunctional enzyme</keyword>
<keyword evidence="10 11" id="KW-0002">3D-structure</keyword>
<dbReference type="GO" id="GO:0005886">
    <property type="term" value="C:plasma membrane"/>
    <property type="evidence" value="ECO:0007669"/>
    <property type="project" value="TreeGrafter"/>
</dbReference>
<dbReference type="InterPro" id="IPR032821">
    <property type="entry name" value="PKS_assoc"/>
</dbReference>
<dbReference type="Pfam" id="PF00550">
    <property type="entry name" value="PP-binding"/>
    <property type="match status" value="1"/>
</dbReference>
<dbReference type="InterPro" id="IPR014030">
    <property type="entry name" value="Ketoacyl_synth_N"/>
</dbReference>
<dbReference type="InterPro" id="IPR036291">
    <property type="entry name" value="NAD(P)-bd_dom_sf"/>
</dbReference>
<dbReference type="PDBsum" id="6ECX"/>
<proteinExistence type="evidence at protein level"/>
<name>Q8RJY2_STIAU</name>
<dbReference type="PANTHER" id="PTHR43775:SF37">
    <property type="entry name" value="SI:DKEY-61P9.11"/>
    <property type="match status" value="1"/>
</dbReference>
<evidence type="ECO:0007829" key="10">
    <source>
        <dbReference type="PDB" id="6ECT"/>
    </source>
</evidence>
<protein>
    <submittedName>
        <fullName evidence="9">StiE protein</fullName>
    </submittedName>
</protein>
<dbReference type="SMART" id="SM00822">
    <property type="entry name" value="PKS_KR"/>
    <property type="match status" value="1"/>
</dbReference>
<keyword evidence="1" id="KW-0596">Phosphopantetheine</keyword>
<feature type="binding site" evidence="10 11">
    <location>
        <position position="1015"/>
    </location>
    <ligand>
        <name>S-adenosyl-L-methionine</name>
        <dbReference type="ChEBI" id="CHEBI:59789"/>
    </ligand>
</feature>
<dbReference type="GO" id="GO:0006633">
    <property type="term" value="P:fatty acid biosynthetic process"/>
    <property type="evidence" value="ECO:0007669"/>
    <property type="project" value="InterPro"/>
</dbReference>
<dbReference type="InterPro" id="IPR013217">
    <property type="entry name" value="Methyltransf_12"/>
</dbReference>
<dbReference type="SUPFAM" id="SSF53901">
    <property type="entry name" value="Thiolase-like"/>
    <property type="match status" value="1"/>
</dbReference>
<dbReference type="SUPFAM" id="SSF52151">
    <property type="entry name" value="FabD/lysophospholipase-like"/>
    <property type="match status" value="1"/>
</dbReference>
<dbReference type="Pfam" id="PF02801">
    <property type="entry name" value="Ketoacyl-synt_C"/>
    <property type="match status" value="1"/>
</dbReference>
<dbReference type="InterPro" id="IPR020806">
    <property type="entry name" value="PKS_PP-bd"/>
</dbReference>
<dbReference type="SUPFAM" id="SSF47336">
    <property type="entry name" value="ACP-like"/>
    <property type="match status" value="1"/>
</dbReference>
<reference evidence="10 11" key="2">
    <citation type="journal article" date="2018" name="ACS Chem. Biol.">
        <title>Structural Basis of Polyketide Synthase O-Methylation.</title>
        <authorList>
            <person name="Skiba M.A."/>
            <person name="Bivins M.M."/>
            <person name="Schultz J.R."/>
            <person name="Bernard S.M."/>
            <person name="Fiers W.D."/>
            <person name="Dan Q."/>
            <person name="Kulkarni S."/>
            <person name="Wipf P."/>
            <person name="Gerwick W.H."/>
            <person name="Sherman D.H."/>
            <person name="Aldrich C.C."/>
            <person name="Smith J.L."/>
        </authorList>
    </citation>
    <scope>X-RAY CRYSTALLOGRAPHY (1.42 ANGSTROMS) OF 961-1257 IN COMPLEX WITH S-ADENOSYL-L-METHIONINE</scope>
</reference>
<feature type="binding site" evidence="10 11">
    <location>
        <position position="976"/>
    </location>
    <ligand>
        <name>S-adenosyl-L-methionine</name>
        <dbReference type="ChEBI" id="CHEBI:59789"/>
    </ligand>
</feature>
<dbReference type="PDBsum" id="6ECT"/>
<evidence type="ECO:0000259" key="8">
    <source>
        <dbReference type="PROSITE" id="PS52004"/>
    </source>
</evidence>
<sequence>MSTGSQDHRSLLKQSFLEIERLQAKVDSLERAKSEPIAIVGVGCRFPGGSDDLASYWEFLRDGVDGITEIPSERWDIDAFHDPNPEARWKMSTRRAGFIKDVDRFDASFFGISPREAASMDPQQRVLLEVAWEALEDAGLPASRLGGSRTGVFMGVCSNDYTWLQLSEPERIDAPYFGIGSAHNILAGRLSYIWDLRGPNIAVDTACSSSLVAVHLACQSLRAGECDAALAGGVSLILSPLTLIFPSKMHMLAPDGRCKAFDAQADGFSRGEGCGVVVLKRLSDAQASGDEILAVIRGTSINQDGRTNGLTAPNVLSQQVVIRKALEDAGMAPERIAFIESHGTGTNLGDPAELEALKAVFGTRKAGEPSCAIGSVKSSVGHLEAAAGIAGLIKAALAVKHGAIPPNLHFQKINPNVNLEGAPFVVPTGTQPWPESGAPRAAGVSAFGWSGTNAHVVLEEAPAKEARQESSQAARAQVLPLSARGPEALRALAQRYREFLSRGESTGALPDICRAAAMKREQFDHRLAIVGEDSRAMVERLDAFLQGEARSGLVSAVAGERRGIVFVFPGQGSQWVGMGRQLLEREPAFRTALEACDRAMKPHVGWSAVEVLVGSEGAPRVDRIDVIQPILFAIEVALAATWRARGIEPDAVVGHSMGEVAAAHVAGALSLDDAARIICRRSQLLAGLSGQGAMAVVELSQEEAERAIVGYEDRLSIAVCNGPRSTVLSGDPQALTAVLATLESRGVFCRQVKVDVASHSPQMDPLRPALLNALQGLQPKTAAVPIFSTVTGAIFDGTGMNAAYWVDNLRKPVLFSKAVSRLIEEGHALFIELSPHPILLPPIDEQLRTLNRKGGVFPSMRREEPEQAVLVESLGALYTRGHPIDWSRSFPGEGRDVKLPAYPFQRARYWNVASPAGLLPGAIVEGEGPRLDGSVADEGTSASEGTSGIIASFYDSLVTQAAGEDVRSSNDDEHFLTWGVFQEIVPGFSWIRTVFRPSERPEGRERLAVAQRELRRVLFRAVDLSAIKNVMDFGCGHGSDLIILGEQNEHLKLDGYTISGKQAEVCKQRVRTRGLQNRIRIFQRDSAKDDFPGMYDLVLGFEVAGLIPDKDALFSNIDRHLTNGGLLIMADFVANTLSPIEVQETSTFSSTREQWNKLFSSNHLRLVDAVDVSNEVANCLHNPDYAAQFEALCKELKLDEVTQRSFGSYENVYKALRGGLISYVLFHVQKDRFSRSDELFHLNAKQFEQLTPYAEFAKRRDASGAQSDGDETKEWLYESQWRRETPPLTAQGPSASVGPGRWLILGDRGGVGETLMRRLEERGEKCTFALAGNSFQRVSERRYEIRPGQTEDFQRLVQEVFRSDSLPCKGVVHLWSLDGVSTQELTLDAIHAAQPLGVESALSVVQSIAWAGLRDAPRLWLVTAGAHVAGGETGPVAVAVAPLWGLGGTIVQEHPELRCSRVDLSGARRKEEIDALIETLWADGSEDQIALRGGERFVARLAHWTGERARRTDGEVAIRSDGTYLITGGYGGLGLTFARWLVDRGARHIILAGRNGAPESARGAIEELRKAGAEIIAAKMDVADAEQTARVLEEARKTLPPLRGVIHSAVVLDDGVLLKQNRQRLERAMAPKVDGTWNLHRLTLDCPLDFFLLFSSLASMLGAPGQGNYTAAGAFQDAFVFYRRALGLPAMTINWSPWSDVGQAVVQANRGERLAQGGLQSINPEQGVRVLERLLQHTAPQIGVMRLDLRQWRQFYPKNASSPLFAELMRALNTAKPTKVASDSSVRVALQSLEPGPRRREMLEEHLQTLAAQVLRMSPKDLDRSTPLRSLGFDSLVAVEFRNRIEASLGLTLSATLAWNHPTIEAMTTHIADKMGLVLSVAEAPSQAAEQSGSRAAGDLEALAEGLLDELEGLSDDESGRLASGTAQRSPREDINE</sequence>
<dbReference type="Pfam" id="PF08659">
    <property type="entry name" value="KR"/>
    <property type="match status" value="1"/>
</dbReference>
<dbReference type="InterPro" id="IPR020841">
    <property type="entry name" value="PKS_Beta-ketoAc_synthase_dom"/>
</dbReference>
<dbReference type="GO" id="GO:0004315">
    <property type="term" value="F:3-oxoacyl-[acyl-carrier-protein] synthase activity"/>
    <property type="evidence" value="ECO:0007669"/>
    <property type="project" value="InterPro"/>
</dbReference>
<dbReference type="SUPFAM" id="SSF55048">
    <property type="entry name" value="Probable ACP-binding domain of malonyl-CoA ACP transacylase"/>
    <property type="match status" value="1"/>
</dbReference>
<feature type="binding site" evidence="10 11">
    <location>
        <position position="1036"/>
    </location>
    <ligand>
        <name>S-adenosyl-L-methionine</name>
        <dbReference type="ChEBI" id="CHEBI:59789"/>
    </ligand>
</feature>
<dbReference type="SUPFAM" id="SSF51735">
    <property type="entry name" value="NAD(P)-binding Rossmann-fold domains"/>
    <property type="match status" value="2"/>
</dbReference>
<evidence type="ECO:0000256" key="2">
    <source>
        <dbReference type="ARBA" id="ARBA00022553"/>
    </source>
</evidence>
<dbReference type="CDD" id="cd08955">
    <property type="entry name" value="KR_2_FAS_SDR_x"/>
    <property type="match status" value="1"/>
</dbReference>
<feature type="region of interest" description="Disordered" evidence="6">
    <location>
        <begin position="1908"/>
        <end position="1937"/>
    </location>
</feature>
<evidence type="ECO:0000313" key="9">
    <source>
        <dbReference type="EMBL" id="CAD19089.1"/>
    </source>
</evidence>
<dbReference type="SMR" id="Q8RJY2"/>
<dbReference type="CDD" id="cd00833">
    <property type="entry name" value="PKS"/>
    <property type="match status" value="1"/>
</dbReference>
<dbReference type="SMART" id="SM00828">
    <property type="entry name" value="PKS_MT"/>
    <property type="match status" value="1"/>
</dbReference>
<dbReference type="SMART" id="SM00827">
    <property type="entry name" value="PKS_AT"/>
    <property type="match status" value="1"/>
</dbReference>
<dbReference type="GO" id="GO:0005737">
    <property type="term" value="C:cytoplasm"/>
    <property type="evidence" value="ECO:0007669"/>
    <property type="project" value="TreeGrafter"/>
</dbReference>
<dbReference type="InterPro" id="IPR057326">
    <property type="entry name" value="KR_dom"/>
</dbReference>
<dbReference type="Pfam" id="PF00698">
    <property type="entry name" value="Acyl_transf_1"/>
    <property type="match status" value="1"/>
</dbReference>
<dbReference type="InterPro" id="IPR001227">
    <property type="entry name" value="Ac_transferase_dom_sf"/>
</dbReference>
<evidence type="ECO:0000256" key="3">
    <source>
        <dbReference type="ARBA" id="ARBA00022679"/>
    </source>
</evidence>
<evidence type="ECO:0000256" key="4">
    <source>
        <dbReference type="ARBA" id="ARBA00023268"/>
    </source>
</evidence>
<dbReference type="Pfam" id="PF08242">
    <property type="entry name" value="Methyltransf_12"/>
    <property type="match status" value="1"/>
</dbReference>
<dbReference type="Pfam" id="PF16197">
    <property type="entry name" value="KAsynt_C_assoc"/>
    <property type="match status" value="1"/>
</dbReference>
<dbReference type="InterPro" id="IPR018201">
    <property type="entry name" value="Ketoacyl_synth_AS"/>
</dbReference>
<dbReference type="GO" id="GO:0071770">
    <property type="term" value="P:DIM/DIP cell wall layer assembly"/>
    <property type="evidence" value="ECO:0007669"/>
    <property type="project" value="TreeGrafter"/>
</dbReference>
<accession>Q8RJY2</accession>
<dbReference type="PROSITE" id="PS52004">
    <property type="entry name" value="KS3_2"/>
    <property type="match status" value="1"/>
</dbReference>
<gene>
    <name evidence="9" type="primary">stiE</name>
</gene>
<feature type="binding site" evidence="10 11">
    <location>
        <position position="1086"/>
    </location>
    <ligand>
        <name>S-adenosyl-L-methionine</name>
        <dbReference type="ChEBI" id="CHEBI:59789"/>
    </ligand>
</feature>
<dbReference type="Gene3D" id="3.40.50.150">
    <property type="entry name" value="Vaccinia Virus protein VP39"/>
    <property type="match status" value="1"/>
</dbReference>
<dbReference type="InterPro" id="IPR020803">
    <property type="entry name" value="MeTfrase_dom"/>
</dbReference>
<dbReference type="PROSITE" id="PS00606">
    <property type="entry name" value="KS3_1"/>
    <property type="match status" value="1"/>
</dbReference>
<dbReference type="SMART" id="SM00823">
    <property type="entry name" value="PKS_PP"/>
    <property type="match status" value="1"/>
</dbReference>
<dbReference type="GO" id="GO:0004312">
    <property type="term" value="F:fatty acid synthase activity"/>
    <property type="evidence" value="ECO:0007669"/>
    <property type="project" value="TreeGrafter"/>
</dbReference>
<evidence type="ECO:0007829" key="11">
    <source>
        <dbReference type="PDB" id="6ECX"/>
    </source>
</evidence>
<dbReference type="Pfam" id="PF21394">
    <property type="entry name" value="Beta-ketacyl_N"/>
    <property type="match status" value="1"/>
</dbReference>
<evidence type="ECO:0000259" key="7">
    <source>
        <dbReference type="PROSITE" id="PS50075"/>
    </source>
</evidence>
<evidence type="ECO:0000256" key="6">
    <source>
        <dbReference type="SAM" id="MobiDB-lite"/>
    </source>
</evidence>
<comment type="function">
    <text evidence="5">Involved in production of the polyketide antibiotic thailandamide.</text>
</comment>
<dbReference type="InterPro" id="IPR009081">
    <property type="entry name" value="PP-bd_ACP"/>
</dbReference>
<dbReference type="SUPFAM" id="SSF53335">
    <property type="entry name" value="S-adenosyl-L-methionine-dependent methyltransferases"/>
    <property type="match status" value="1"/>
</dbReference>
<dbReference type="SMART" id="SM01294">
    <property type="entry name" value="PKS_PP_betabranch"/>
    <property type="match status" value="1"/>
</dbReference>
<dbReference type="InterPro" id="IPR050091">
    <property type="entry name" value="PKS_NRPS_Biosynth_Enz"/>
</dbReference>
<dbReference type="Gene3D" id="3.40.47.10">
    <property type="match status" value="1"/>
</dbReference>
<dbReference type="PROSITE" id="PS50075">
    <property type="entry name" value="CARRIER"/>
    <property type="match status" value="1"/>
</dbReference>
<dbReference type="PANTHER" id="PTHR43775">
    <property type="entry name" value="FATTY ACID SYNTHASE"/>
    <property type="match status" value="1"/>
</dbReference>
<feature type="compositionally biased region" description="Acidic residues" evidence="6">
    <location>
        <begin position="1908"/>
        <end position="1917"/>
    </location>
</feature>
<dbReference type="InterPro" id="IPR036736">
    <property type="entry name" value="ACP-like_sf"/>
</dbReference>
<dbReference type="InterPro" id="IPR013968">
    <property type="entry name" value="PKS_KR"/>
</dbReference>
<keyword evidence="10 11" id="KW-0949">S-adenosyl-L-methionine</keyword>
<keyword evidence="2" id="KW-0597">Phosphoprotein</keyword>
<dbReference type="InterPro" id="IPR016039">
    <property type="entry name" value="Thiolase-like"/>
</dbReference>
<feature type="binding site" evidence="10 11">
    <location>
        <position position="1085"/>
    </location>
    <ligand>
        <name>S-adenosyl-L-methionine</name>
        <dbReference type="ChEBI" id="CHEBI:59789"/>
    </ligand>
</feature>
<feature type="domain" description="Carrier" evidence="7">
    <location>
        <begin position="1801"/>
        <end position="1875"/>
    </location>
</feature>
<dbReference type="GO" id="GO:0031177">
    <property type="term" value="F:phosphopantetheine binding"/>
    <property type="evidence" value="ECO:0007669"/>
    <property type="project" value="InterPro"/>
</dbReference>
<reference evidence="9" key="1">
    <citation type="journal article" date="2002" name="J. Biol. Chem.">
        <title>The biosynthesis of the aromatic myxobacterial electron transport inhibitor stigmatellin is directed by a novel type of modular polyketide synthase.</title>
        <authorList>
            <person name="Gaitatzis N."/>
            <person name="Silakowski B."/>
            <person name="Kunze B."/>
            <person name="Nordsiek G."/>
            <person name="Blocker H."/>
            <person name="Hofle G."/>
            <person name="Muller R."/>
        </authorList>
    </citation>
    <scope>NUCLEOTIDE SEQUENCE</scope>
    <source>
        <strain evidence="9">Sg a15</strain>
    </source>
</reference>
<dbReference type="InterPro" id="IPR014031">
    <property type="entry name" value="Ketoacyl_synth_C"/>
</dbReference>
<dbReference type="SMART" id="SM00825">
    <property type="entry name" value="PKS_KS"/>
    <property type="match status" value="1"/>
</dbReference>
<feature type="domain" description="Ketosynthase family 3 (KS3)" evidence="8">
    <location>
        <begin position="34"/>
        <end position="460"/>
    </location>
</feature>
<dbReference type="PDB" id="6ECX">
    <property type="method" value="X-ray"/>
    <property type="resolution" value="1.90 A"/>
    <property type="chains" value="A=942-1257"/>
</dbReference>
<dbReference type="KEGG" id="ag:CAD19089"/>
<dbReference type="InterPro" id="IPR016035">
    <property type="entry name" value="Acyl_Trfase/lysoPLipase"/>
</dbReference>
<keyword evidence="3" id="KW-0808">Transferase</keyword>
<dbReference type="Pfam" id="PF00109">
    <property type="entry name" value="ketoacyl-synt"/>
    <property type="match status" value="1"/>
</dbReference>
<dbReference type="Gene3D" id="1.10.1200.10">
    <property type="entry name" value="ACP-like"/>
    <property type="match status" value="1"/>
</dbReference>
<dbReference type="EMBL" id="AJ421825">
    <property type="protein sequence ID" value="CAD19089.1"/>
    <property type="molecule type" value="Genomic_DNA"/>
</dbReference>
<organism evidence="9">
    <name type="scientific">Stigmatella aurantiaca</name>
    <dbReference type="NCBI Taxonomy" id="41"/>
    <lineage>
        <taxon>Bacteria</taxon>
        <taxon>Pseudomonadati</taxon>
        <taxon>Myxococcota</taxon>
        <taxon>Myxococcia</taxon>
        <taxon>Myxococcales</taxon>
        <taxon>Cystobacterineae</taxon>
        <taxon>Archangiaceae</taxon>
        <taxon>Stigmatella</taxon>
    </lineage>
</organism>
<dbReference type="InterPro" id="IPR029063">
    <property type="entry name" value="SAM-dependent_MTases_sf"/>
</dbReference>
<dbReference type="FunFam" id="3.40.47.10:FF:000019">
    <property type="entry name" value="Polyketide synthase type I"/>
    <property type="match status" value="1"/>
</dbReference>
<dbReference type="PDB" id="6ECT">
    <property type="method" value="X-ray"/>
    <property type="resolution" value="1.42 A"/>
    <property type="chains" value="A=961-1257"/>
</dbReference>
<dbReference type="Gene3D" id="3.40.50.720">
    <property type="entry name" value="NAD(P)-binding Rossmann-like Domain"/>
    <property type="match status" value="1"/>
</dbReference>
<dbReference type="FunFam" id="3.40.366.10:FF:000002">
    <property type="entry name" value="Probable polyketide synthase 2"/>
    <property type="match status" value="1"/>
</dbReference>
<dbReference type="CDD" id="cd02440">
    <property type="entry name" value="AdoMet_MTases"/>
    <property type="match status" value="1"/>
</dbReference>
<evidence type="ECO:0000256" key="5">
    <source>
        <dbReference type="ARBA" id="ARBA00054155"/>
    </source>
</evidence>
<dbReference type="InterPro" id="IPR014043">
    <property type="entry name" value="Acyl_transferase_dom"/>
</dbReference>
<evidence type="ECO:0000256" key="1">
    <source>
        <dbReference type="ARBA" id="ARBA00022450"/>
    </source>
</evidence>
<dbReference type="Gene3D" id="3.40.366.10">
    <property type="entry name" value="Malonyl-Coenzyme A Acyl Carrier Protein, domain 2"/>
    <property type="match status" value="1"/>
</dbReference>
<dbReference type="InterPro" id="IPR016036">
    <property type="entry name" value="Malonyl_transacylase_ACP-bd"/>
</dbReference>